<proteinExistence type="predicted"/>
<gene>
    <name evidence="1" type="ORF">AGLY_005331</name>
</gene>
<accession>A0A6G0TYQ6</accession>
<protein>
    <submittedName>
        <fullName evidence="1">Uncharacterized protein</fullName>
    </submittedName>
</protein>
<organism evidence="1 2">
    <name type="scientific">Aphis glycines</name>
    <name type="common">Soybean aphid</name>
    <dbReference type="NCBI Taxonomy" id="307491"/>
    <lineage>
        <taxon>Eukaryota</taxon>
        <taxon>Metazoa</taxon>
        <taxon>Ecdysozoa</taxon>
        <taxon>Arthropoda</taxon>
        <taxon>Hexapoda</taxon>
        <taxon>Insecta</taxon>
        <taxon>Pterygota</taxon>
        <taxon>Neoptera</taxon>
        <taxon>Paraneoptera</taxon>
        <taxon>Hemiptera</taxon>
        <taxon>Sternorrhyncha</taxon>
        <taxon>Aphidomorpha</taxon>
        <taxon>Aphidoidea</taxon>
        <taxon>Aphididae</taxon>
        <taxon>Aphidini</taxon>
        <taxon>Aphis</taxon>
        <taxon>Aphis</taxon>
    </lineage>
</organism>
<dbReference type="Proteomes" id="UP000475862">
    <property type="component" value="Unassembled WGS sequence"/>
</dbReference>
<dbReference type="EMBL" id="VYZN01000014">
    <property type="protein sequence ID" value="KAE9540079.1"/>
    <property type="molecule type" value="Genomic_DNA"/>
</dbReference>
<evidence type="ECO:0000313" key="2">
    <source>
        <dbReference type="Proteomes" id="UP000475862"/>
    </source>
</evidence>
<comment type="caution">
    <text evidence="1">The sequence shown here is derived from an EMBL/GenBank/DDBJ whole genome shotgun (WGS) entry which is preliminary data.</text>
</comment>
<sequence length="284" mass="32822">MFDVFLKQIQQTYFSERRALQEHISREPINIIKTLPMFILQNEHLLLHVIKRENKGCGGVAPTAQLQFKLFKILVIILIQKCSFKQFFADSQLQKIIDCILYTMNKQFKIYWQKKFELKLPLAFANNVRSAFIRSADTFNFSPKALLTSRLAIAVQVLGLVAGRGTTVAALSFDSLVAFLRGLVFTSANEEKPYTSITHSPSPERSSINYQLTLNFAEQSILHLYIRKNHFIFFVCFMQLIISIRHTRNCINNSQIYCFTDEFELFSLISTELGRILVDKESEN</sequence>
<keyword evidence="2" id="KW-1185">Reference proteome</keyword>
<evidence type="ECO:0000313" key="1">
    <source>
        <dbReference type="EMBL" id="KAE9540079.1"/>
    </source>
</evidence>
<name>A0A6G0TYQ6_APHGL</name>
<reference evidence="1 2" key="1">
    <citation type="submission" date="2019-08" db="EMBL/GenBank/DDBJ databases">
        <title>The genome of the soybean aphid Biotype 1, its phylome, world population structure and adaptation to the North American continent.</title>
        <authorList>
            <person name="Giordano R."/>
            <person name="Donthu R.K."/>
            <person name="Hernandez A.G."/>
            <person name="Wright C.L."/>
            <person name="Zimin A.V."/>
        </authorList>
    </citation>
    <scope>NUCLEOTIDE SEQUENCE [LARGE SCALE GENOMIC DNA]</scope>
    <source>
        <tissue evidence="1">Whole aphids</tissue>
    </source>
</reference>
<dbReference type="AlphaFoldDB" id="A0A6G0TYQ6"/>